<dbReference type="PROSITE" id="PS51257">
    <property type="entry name" value="PROKAR_LIPOPROTEIN"/>
    <property type="match status" value="1"/>
</dbReference>
<dbReference type="RefSeq" id="WP_345386499.1">
    <property type="nucleotide sequence ID" value="NZ_BAABHG010000001.1"/>
</dbReference>
<dbReference type="CDD" id="cd13690">
    <property type="entry name" value="PBP2_GluB"/>
    <property type="match status" value="1"/>
</dbReference>
<sequence>MSTARSPRALVATLALLALVAGCGTDGRADGGRARVSVPVPWPSGVQETPTVPTLVADPPCDPRASFRPGAPGETVARIRARGLLRVGASQIGYLLSYRDAVTGEMLGFEIDLVREIARDLFGDPGRVQFVSVNTADREPVLRDGMVDLVVGSMTMTCDRWTRVAFSAEYLGGGQRVLVDRRSAATSLDDLGGKRVCASATSTNIRTLAETRSRPLPVAAANATDCMVLLQQGQVDAVSTSDVILAGLAEQDRNTRIVGPRFTDEPCGIGMNTKATDLVRFVNGVLERLRGNGEWDRMYQKWFQRSLGPGTAPAPRYRD</sequence>
<dbReference type="SUPFAM" id="SSF53850">
    <property type="entry name" value="Periplasmic binding protein-like II"/>
    <property type="match status" value="1"/>
</dbReference>
<dbReference type="Proteomes" id="UP001597419">
    <property type="component" value="Unassembled WGS sequence"/>
</dbReference>
<feature type="chain" id="PRO_5045064852" evidence="4">
    <location>
        <begin position="24"/>
        <end position="319"/>
    </location>
</feature>
<keyword evidence="3 4" id="KW-0732">Signal</keyword>
<dbReference type="EMBL" id="JBHUKU010000022">
    <property type="protein sequence ID" value="MFD2463760.1"/>
    <property type="molecule type" value="Genomic_DNA"/>
</dbReference>
<evidence type="ECO:0000256" key="1">
    <source>
        <dbReference type="ARBA" id="ARBA00010333"/>
    </source>
</evidence>
<evidence type="ECO:0000313" key="7">
    <source>
        <dbReference type="Proteomes" id="UP001597419"/>
    </source>
</evidence>
<comment type="similarity">
    <text evidence="1">Belongs to the bacterial solute-binding protein 3 family.</text>
</comment>
<comment type="caution">
    <text evidence="6">The sequence shown here is derived from an EMBL/GenBank/DDBJ whole genome shotgun (WGS) entry which is preliminary data.</text>
</comment>
<dbReference type="Gene3D" id="3.40.190.10">
    <property type="entry name" value="Periplasmic binding protein-like II"/>
    <property type="match status" value="2"/>
</dbReference>
<dbReference type="PANTHER" id="PTHR30085">
    <property type="entry name" value="AMINO ACID ABC TRANSPORTER PERMEASE"/>
    <property type="match status" value="1"/>
</dbReference>
<evidence type="ECO:0000313" key="6">
    <source>
        <dbReference type="EMBL" id="MFD2463760.1"/>
    </source>
</evidence>
<protein>
    <submittedName>
        <fullName evidence="6">Glutamate ABC transporter substrate-binding protein</fullName>
    </submittedName>
</protein>
<dbReference type="PANTHER" id="PTHR30085:SF6">
    <property type="entry name" value="ABC TRANSPORTER GLUTAMINE-BINDING PROTEIN GLNH"/>
    <property type="match status" value="1"/>
</dbReference>
<evidence type="ECO:0000256" key="3">
    <source>
        <dbReference type="ARBA" id="ARBA00022729"/>
    </source>
</evidence>
<organism evidence="6 7">
    <name type="scientific">Amycolatopsis samaneae</name>
    <dbReference type="NCBI Taxonomy" id="664691"/>
    <lineage>
        <taxon>Bacteria</taxon>
        <taxon>Bacillati</taxon>
        <taxon>Actinomycetota</taxon>
        <taxon>Actinomycetes</taxon>
        <taxon>Pseudonocardiales</taxon>
        <taxon>Pseudonocardiaceae</taxon>
        <taxon>Amycolatopsis</taxon>
    </lineage>
</organism>
<dbReference type="SMART" id="SM00062">
    <property type="entry name" value="PBPb"/>
    <property type="match status" value="1"/>
</dbReference>
<reference evidence="7" key="1">
    <citation type="journal article" date="2019" name="Int. J. Syst. Evol. Microbiol.">
        <title>The Global Catalogue of Microorganisms (GCM) 10K type strain sequencing project: providing services to taxonomists for standard genome sequencing and annotation.</title>
        <authorList>
            <consortium name="The Broad Institute Genomics Platform"/>
            <consortium name="The Broad Institute Genome Sequencing Center for Infectious Disease"/>
            <person name="Wu L."/>
            <person name="Ma J."/>
        </authorList>
    </citation>
    <scope>NUCLEOTIDE SEQUENCE [LARGE SCALE GENOMIC DNA]</scope>
    <source>
        <strain evidence="7">CGMCC 4.7643</strain>
    </source>
</reference>
<feature type="signal peptide" evidence="4">
    <location>
        <begin position="1"/>
        <end position="23"/>
    </location>
</feature>
<keyword evidence="2" id="KW-0813">Transport</keyword>
<name>A0ABW5GSC8_9PSEU</name>
<evidence type="ECO:0000256" key="4">
    <source>
        <dbReference type="SAM" id="SignalP"/>
    </source>
</evidence>
<gene>
    <name evidence="6" type="ORF">ACFSYJ_34450</name>
</gene>
<proteinExistence type="inferred from homology"/>
<dbReference type="InterPro" id="IPR051455">
    <property type="entry name" value="Bact_solute-bind_prot3"/>
</dbReference>
<accession>A0ABW5GSC8</accession>
<dbReference type="Pfam" id="PF00497">
    <property type="entry name" value="SBP_bac_3"/>
    <property type="match status" value="1"/>
</dbReference>
<evidence type="ECO:0000256" key="2">
    <source>
        <dbReference type="ARBA" id="ARBA00022448"/>
    </source>
</evidence>
<evidence type="ECO:0000259" key="5">
    <source>
        <dbReference type="SMART" id="SM00062"/>
    </source>
</evidence>
<feature type="domain" description="Solute-binding protein family 3/N-terminal" evidence="5">
    <location>
        <begin position="84"/>
        <end position="306"/>
    </location>
</feature>
<keyword evidence="7" id="KW-1185">Reference proteome</keyword>
<dbReference type="InterPro" id="IPR001638">
    <property type="entry name" value="Solute-binding_3/MltF_N"/>
</dbReference>